<keyword evidence="2" id="KW-0732">Signal</keyword>
<dbReference type="Gene3D" id="2.60.40.10">
    <property type="entry name" value="Immunoglobulins"/>
    <property type="match status" value="6"/>
</dbReference>
<dbReference type="SMART" id="SM00634">
    <property type="entry name" value="BID_1"/>
    <property type="match status" value="5"/>
</dbReference>
<feature type="domain" description="Big-1" evidence="3">
    <location>
        <begin position="362"/>
        <end position="461"/>
    </location>
</feature>
<dbReference type="STRING" id="1123010.SAMN02745724_04128"/>
<name>A0A1I1RI10_9GAMM</name>
<dbReference type="Proteomes" id="UP000198862">
    <property type="component" value="Unassembled WGS sequence"/>
</dbReference>
<dbReference type="EMBL" id="FOLO01000047">
    <property type="protein sequence ID" value="SFD30120.1"/>
    <property type="molecule type" value="Genomic_DNA"/>
</dbReference>
<dbReference type="PROSITE" id="PS51257">
    <property type="entry name" value="PROKAR_LIPOPROTEIN"/>
    <property type="match status" value="1"/>
</dbReference>
<dbReference type="RefSeq" id="WP_245763880.1">
    <property type="nucleotide sequence ID" value="NZ_FOLO01000047.1"/>
</dbReference>
<dbReference type="AlphaFoldDB" id="A0A1I1RI10"/>
<organism evidence="4 5">
    <name type="scientific">Pseudoalteromonas denitrificans DSM 6059</name>
    <dbReference type="NCBI Taxonomy" id="1123010"/>
    <lineage>
        <taxon>Bacteria</taxon>
        <taxon>Pseudomonadati</taxon>
        <taxon>Pseudomonadota</taxon>
        <taxon>Gammaproteobacteria</taxon>
        <taxon>Alteromonadales</taxon>
        <taxon>Pseudoalteromonadaceae</taxon>
        <taxon>Pseudoalteromonas</taxon>
    </lineage>
</organism>
<evidence type="ECO:0000259" key="3">
    <source>
        <dbReference type="PROSITE" id="PS51127"/>
    </source>
</evidence>
<accession>A0A1I1RI10</accession>
<dbReference type="InterPro" id="IPR008964">
    <property type="entry name" value="Invasin/intimin_cell_adhesion"/>
</dbReference>
<reference evidence="4 5" key="1">
    <citation type="submission" date="2016-10" db="EMBL/GenBank/DDBJ databases">
        <authorList>
            <person name="de Groot N.N."/>
        </authorList>
    </citation>
    <scope>NUCLEOTIDE SEQUENCE [LARGE SCALE GENOMIC DNA]</scope>
    <source>
        <strain evidence="4 5">DSM 6059</strain>
    </source>
</reference>
<dbReference type="InterPro" id="IPR013783">
    <property type="entry name" value="Ig-like_fold"/>
</dbReference>
<feature type="chain" id="PRO_5011594795" description="Big-1 domain-containing protein" evidence="2">
    <location>
        <begin position="19"/>
        <end position="1069"/>
    </location>
</feature>
<gene>
    <name evidence="4" type="ORF">SAMN02745724_04128</name>
</gene>
<feature type="signal peptide" evidence="2">
    <location>
        <begin position="1"/>
        <end position="18"/>
    </location>
</feature>
<dbReference type="InterPro" id="IPR003344">
    <property type="entry name" value="Big_1_dom"/>
</dbReference>
<protein>
    <recommendedName>
        <fullName evidence="3">Big-1 domain-containing protein</fullName>
    </recommendedName>
</protein>
<dbReference type="SUPFAM" id="SSF49373">
    <property type="entry name" value="Invasin/intimin cell-adhesion fragments"/>
    <property type="match status" value="6"/>
</dbReference>
<dbReference type="PROSITE" id="PS51127">
    <property type="entry name" value="BIG1"/>
    <property type="match status" value="1"/>
</dbReference>
<evidence type="ECO:0000256" key="1">
    <source>
        <dbReference type="ARBA" id="ARBA00010116"/>
    </source>
</evidence>
<sequence length="1069" mass="112797">MKSIKLSFVFFTSLLLSACNGSSGDNEVPVIPDPNAPVIMALSMLDENCQLLATPSITAGKSFCIQAKLIKNNTAVTNTTVNFDAPLGSLSVTSKLTDANGIAQVLLNSSVTDLGSSDLTATASDVSATTSYEFLKSNEPDPNAPIEITISVLDENCQLLATPSIYAGKSFCIQAKLLKNNIAVPNTSVSFDAPLGSLSLASKLSDTNGIAQVLLSSLATDLGSANLTVTASDISATASYEFLKSNEPDPNAPIQISVAIFNEQCNPVNLPSFNAGDTACIKANIAKNNEPVSGLAITFDAPLGSLRQTSKLSDKDGNAIVYLDSDTSSVGASTLTATLEQTSATIQYEFINNDTGTPTLPQINVKMLKNGIANNQFKQGESVQVEVVLTDSDSLPLTNQIVKFTAESGSLDASSKLTNQEGITQATLTAATDNLVGAAVFTASYTLADQSQTISQQFNYQVLDADIIDRPKVRAGHFDQNGVFVESLIGVTLTNKDTDGSVTLSAGGTIGLKVALIDENDNRILTPTSITFTSNCVSNQQAKIDEQVLTINGEARATYEDLSCAGSTGNQDQIIATVSGSAENITLTQTVNLQAETLGAIEFVSAEPDSIVLKGTGGQGKQEISTLSFLVKGKLGNPLAQQEILFSLDTVIGGLNISPISAFTNSLGQVSTKVTSGNVPTVVRVTAQANATDLEGNAYSISTQSDLLSVNTGLADQNSITLATTNHNPEGHNRNGEEATITAWLADSFNNPVPDGTTVNFTTEGGQISPSCQTTNGSCFVKWKSAEPKVFNHRITILATAIGHETFFDTNGNNVFDNSDGEPVVDTDVSSGFGRSEYLASGFIDMPEAWRDDNENNIRDPGELFIDFERDSQYDVNDDNYTSQDSKFNGPHCISTSKCGENISKTINVRKALKMIMASSDSNWSLYEKGQAKPIISNYSPEQASGTINSIQRNASKTYQLFFSDTALQTMPSGTTVSITASQGEVAGKINYTVPNTIGAVMPLAQADKNTITISEAISKSVYGGYLMEFTVTNNLTSAALPPSILNFTISSPSGILSGSSITIPFVEP</sequence>
<keyword evidence="5" id="KW-1185">Reference proteome</keyword>
<evidence type="ECO:0000313" key="4">
    <source>
        <dbReference type="EMBL" id="SFD30120.1"/>
    </source>
</evidence>
<comment type="similarity">
    <text evidence="1">Belongs to the intimin/invasin family.</text>
</comment>
<evidence type="ECO:0000313" key="5">
    <source>
        <dbReference type="Proteomes" id="UP000198862"/>
    </source>
</evidence>
<evidence type="ECO:0000256" key="2">
    <source>
        <dbReference type="SAM" id="SignalP"/>
    </source>
</evidence>
<proteinExistence type="inferred from homology"/>